<accession>A0A6A1WCY5</accession>
<dbReference type="EMBL" id="RXIC02000020">
    <property type="protein sequence ID" value="KAB1222126.1"/>
    <property type="molecule type" value="Genomic_DNA"/>
</dbReference>
<dbReference type="Gene3D" id="2.40.128.680">
    <property type="match status" value="1"/>
</dbReference>
<evidence type="ECO:0000313" key="2">
    <source>
        <dbReference type="Proteomes" id="UP000516437"/>
    </source>
</evidence>
<proteinExistence type="predicted"/>
<comment type="caution">
    <text evidence="1">The sequence shown here is derived from an EMBL/GenBank/DDBJ whole genome shotgun (WGS) entry which is preliminary data.</text>
</comment>
<dbReference type="Pfam" id="PF08615">
    <property type="entry name" value="RNase_H2_suC"/>
    <property type="match status" value="1"/>
</dbReference>
<dbReference type="AlphaFoldDB" id="A0A6A1WCY5"/>
<evidence type="ECO:0000313" key="1">
    <source>
        <dbReference type="EMBL" id="KAB1222126.1"/>
    </source>
</evidence>
<reference evidence="1 2" key="1">
    <citation type="journal article" date="2019" name="Plant Biotechnol. J.">
        <title>The red bayberry genome and genetic basis of sex determination.</title>
        <authorList>
            <person name="Jia H.M."/>
            <person name="Jia H.J."/>
            <person name="Cai Q.L."/>
            <person name="Wang Y."/>
            <person name="Zhao H.B."/>
            <person name="Yang W.F."/>
            <person name="Wang G.Y."/>
            <person name="Li Y.H."/>
            <person name="Zhan D.L."/>
            <person name="Shen Y.T."/>
            <person name="Niu Q.F."/>
            <person name="Chang L."/>
            <person name="Qiu J."/>
            <person name="Zhao L."/>
            <person name="Xie H.B."/>
            <person name="Fu W.Y."/>
            <person name="Jin J."/>
            <person name="Li X.W."/>
            <person name="Jiao Y."/>
            <person name="Zhou C.C."/>
            <person name="Tu T."/>
            <person name="Chai C.Y."/>
            <person name="Gao J.L."/>
            <person name="Fan L.J."/>
            <person name="van de Weg E."/>
            <person name="Wang J.Y."/>
            <person name="Gao Z.S."/>
        </authorList>
    </citation>
    <scope>NUCLEOTIDE SEQUENCE [LARGE SCALE GENOMIC DNA]</scope>
    <source>
        <tissue evidence="1">Leaves</tissue>
    </source>
</reference>
<keyword evidence="2" id="KW-1185">Reference proteome</keyword>
<dbReference type="PANTHER" id="PTHR47204">
    <property type="entry name" value="OS02G0168900 PROTEIN"/>
    <property type="match status" value="1"/>
</dbReference>
<protein>
    <submittedName>
        <fullName evidence="1">Ribonuclease H2 subunit C</fullName>
    </submittedName>
</protein>
<dbReference type="PANTHER" id="PTHR47204:SF1">
    <property type="entry name" value="RIBONUCLEASE H2 SUBUNIT C"/>
    <property type="match status" value="1"/>
</dbReference>
<dbReference type="GO" id="GO:0032299">
    <property type="term" value="C:ribonuclease H2 complex"/>
    <property type="evidence" value="ECO:0007669"/>
    <property type="project" value="InterPro"/>
</dbReference>
<name>A0A6A1WCY5_9ROSI</name>
<gene>
    <name evidence="1" type="ORF">CJ030_MR2G002696</name>
</gene>
<dbReference type="GO" id="GO:0006401">
    <property type="term" value="P:RNA catabolic process"/>
    <property type="evidence" value="ECO:0007669"/>
    <property type="project" value="InterPro"/>
</dbReference>
<sequence>MEGECGSEMENGGVLSQESTVINLRPSDGGADSELVDLSGKVHQLPCAIKYDGPCSVSHYFKPKSTGIEVDGLEVEEAYFRGRKLQGTTIQLPKGYCGFVLGKKNLVKRKASEMSEGNSNCWDANAKFKNLTYWNHDSLPSCDDAFLRSFHWLAVAKALHKPVTAEDMVSASIALQKMD</sequence>
<dbReference type="CDD" id="cd09271">
    <property type="entry name" value="RNase_H2-C"/>
    <property type="match status" value="1"/>
</dbReference>
<dbReference type="Proteomes" id="UP000516437">
    <property type="component" value="Chromosome 2"/>
</dbReference>
<dbReference type="OrthoDB" id="6222486at2759"/>
<organism evidence="1 2">
    <name type="scientific">Morella rubra</name>
    <name type="common">Chinese bayberry</name>
    <dbReference type="NCBI Taxonomy" id="262757"/>
    <lineage>
        <taxon>Eukaryota</taxon>
        <taxon>Viridiplantae</taxon>
        <taxon>Streptophyta</taxon>
        <taxon>Embryophyta</taxon>
        <taxon>Tracheophyta</taxon>
        <taxon>Spermatophyta</taxon>
        <taxon>Magnoliopsida</taxon>
        <taxon>eudicotyledons</taxon>
        <taxon>Gunneridae</taxon>
        <taxon>Pentapetalae</taxon>
        <taxon>rosids</taxon>
        <taxon>fabids</taxon>
        <taxon>Fagales</taxon>
        <taxon>Myricaceae</taxon>
        <taxon>Morella</taxon>
    </lineage>
</organism>
<dbReference type="InterPro" id="IPR013924">
    <property type="entry name" value="RNase_H2_suC"/>
</dbReference>